<comment type="caution">
    <text evidence="8">The sequence shown here is derived from an EMBL/GenBank/DDBJ whole genome shotgun (WGS) entry which is preliminary data.</text>
</comment>
<keyword evidence="5" id="KW-0460">Magnesium</keyword>
<dbReference type="EMBL" id="BTSY01000005">
    <property type="protein sequence ID" value="GMT30961.1"/>
    <property type="molecule type" value="Genomic_DNA"/>
</dbReference>
<organism evidence="8 9">
    <name type="scientific">Pristionchus fissidentatus</name>
    <dbReference type="NCBI Taxonomy" id="1538716"/>
    <lineage>
        <taxon>Eukaryota</taxon>
        <taxon>Metazoa</taxon>
        <taxon>Ecdysozoa</taxon>
        <taxon>Nematoda</taxon>
        <taxon>Chromadorea</taxon>
        <taxon>Rhabditida</taxon>
        <taxon>Rhabditina</taxon>
        <taxon>Diplogasteromorpha</taxon>
        <taxon>Diplogasteroidea</taxon>
        <taxon>Neodiplogasteridae</taxon>
        <taxon>Pristionchus</taxon>
    </lineage>
</organism>
<evidence type="ECO:0000313" key="9">
    <source>
        <dbReference type="Proteomes" id="UP001432322"/>
    </source>
</evidence>
<feature type="non-terminal residue" evidence="8">
    <location>
        <position position="1"/>
    </location>
</feature>
<proteinExistence type="predicted"/>
<reference evidence="8" key="1">
    <citation type="submission" date="2023-10" db="EMBL/GenBank/DDBJ databases">
        <title>Genome assembly of Pristionchus species.</title>
        <authorList>
            <person name="Yoshida K."/>
            <person name="Sommer R.J."/>
        </authorList>
    </citation>
    <scope>NUCLEOTIDE SEQUENCE</scope>
    <source>
        <strain evidence="8">RS5133</strain>
    </source>
</reference>
<evidence type="ECO:0000256" key="5">
    <source>
        <dbReference type="ARBA" id="ARBA00022842"/>
    </source>
</evidence>
<comment type="cofactor">
    <cofactor evidence="1">
        <name>Mn(2+)</name>
        <dbReference type="ChEBI" id="CHEBI:29035"/>
    </cofactor>
</comment>
<dbReference type="GO" id="GO:0015938">
    <property type="term" value="P:coenzyme A catabolic process"/>
    <property type="evidence" value="ECO:0007669"/>
    <property type="project" value="TreeGrafter"/>
</dbReference>
<dbReference type="PANTHER" id="PTHR12992">
    <property type="entry name" value="NUDIX HYDROLASE"/>
    <property type="match status" value="1"/>
</dbReference>
<comment type="cofactor">
    <cofactor evidence="2">
        <name>Mg(2+)</name>
        <dbReference type="ChEBI" id="CHEBI:18420"/>
    </cofactor>
</comment>
<protein>
    <recommendedName>
        <fullName evidence="7">Nudix hydrolase domain-containing protein</fullName>
    </recommendedName>
</protein>
<dbReference type="Pfam" id="PF00293">
    <property type="entry name" value="NUDIX"/>
    <property type="match status" value="1"/>
</dbReference>
<dbReference type="InterPro" id="IPR000086">
    <property type="entry name" value="NUDIX_hydrolase_dom"/>
</dbReference>
<dbReference type="CDD" id="cd03426">
    <property type="entry name" value="NUDIX_CoAse_Nudt7"/>
    <property type="match status" value="1"/>
</dbReference>
<keyword evidence="9" id="KW-1185">Reference proteome</keyword>
<dbReference type="SUPFAM" id="SSF55811">
    <property type="entry name" value="Nudix"/>
    <property type="match status" value="1"/>
</dbReference>
<evidence type="ECO:0000256" key="4">
    <source>
        <dbReference type="ARBA" id="ARBA00022801"/>
    </source>
</evidence>
<evidence type="ECO:0000256" key="2">
    <source>
        <dbReference type="ARBA" id="ARBA00001946"/>
    </source>
</evidence>
<evidence type="ECO:0000259" key="7">
    <source>
        <dbReference type="PROSITE" id="PS51462"/>
    </source>
</evidence>
<dbReference type="GO" id="GO:0010945">
    <property type="term" value="F:coenzyme A diphosphatase activity"/>
    <property type="evidence" value="ECO:0007669"/>
    <property type="project" value="InterPro"/>
</dbReference>
<dbReference type="InterPro" id="IPR045121">
    <property type="entry name" value="CoAse"/>
</dbReference>
<name>A0AAV5WFC7_9BILA</name>
<evidence type="ECO:0000256" key="3">
    <source>
        <dbReference type="ARBA" id="ARBA00022723"/>
    </source>
</evidence>
<evidence type="ECO:0000256" key="1">
    <source>
        <dbReference type="ARBA" id="ARBA00001936"/>
    </source>
</evidence>
<feature type="domain" description="Nudix hydrolase" evidence="7">
    <location>
        <begin position="8"/>
        <end position="138"/>
    </location>
</feature>
<dbReference type="GO" id="GO:0046872">
    <property type="term" value="F:metal ion binding"/>
    <property type="evidence" value="ECO:0007669"/>
    <property type="project" value="UniProtKB-KW"/>
</dbReference>
<gene>
    <name evidence="8" type="ORF">PFISCL1PPCAC_22258</name>
</gene>
<evidence type="ECO:0000313" key="8">
    <source>
        <dbReference type="EMBL" id="GMT30961.1"/>
    </source>
</evidence>
<dbReference type="InterPro" id="IPR015797">
    <property type="entry name" value="NUDIX_hydrolase-like_dom_sf"/>
</dbReference>
<keyword evidence="4" id="KW-0378">Hydrolase</keyword>
<keyword evidence="3" id="KW-0479">Metal-binding</keyword>
<dbReference type="PROSITE" id="PS51462">
    <property type="entry name" value="NUDIX"/>
    <property type="match status" value="1"/>
</dbReference>
<dbReference type="PANTHER" id="PTHR12992:SF24">
    <property type="entry name" value="PEROXISOMAL COENZYME A DIPHOSPHATASE NUDT7"/>
    <property type="match status" value="1"/>
</dbReference>
<sequence length="212" mass="23994">SYRTSQMADVDAAVLAIIDQQKRVLICKRADHLRTHPGEACLPGGKREEGDATIVDTALRESHEEIGLPPSKIAVQYELGCISSLAGIWVHPIVGTVADEPELSINTDEVAIAEWIPLEAFLKNEYHWNKLYGAYNVHGFDLPQLHVFGLTANICILVAIRELKMRPEFDLNPEMTTEIMRNMEPEEILDRFYAYYYENVRPAKESREAAKI</sequence>
<keyword evidence="6" id="KW-0464">Manganese</keyword>
<accession>A0AAV5WFC7</accession>
<dbReference type="AlphaFoldDB" id="A0AAV5WFC7"/>
<dbReference type="Proteomes" id="UP001432322">
    <property type="component" value="Unassembled WGS sequence"/>
</dbReference>
<dbReference type="Gene3D" id="3.90.79.10">
    <property type="entry name" value="Nucleoside Triphosphate Pyrophosphohydrolase"/>
    <property type="match status" value="1"/>
</dbReference>
<evidence type="ECO:0000256" key="6">
    <source>
        <dbReference type="ARBA" id="ARBA00023211"/>
    </source>
</evidence>